<sequence length="460" mass="50823">MSELAEVLERLGLSQYLARLQDEGFDRWETVLDITEQDLAALNFKLGHRRILQREIASARGIDSTHPLTPNQFAPIDDGDGEEKGHHHKVAKSDQVKGSTPTGKRKYRRHPKTDENAPEKPPSAYVMFANSVRDELKGQNLSFTDIAKLVGERWKVLPPEDKESYEIRASVAKDKYNLEFEEYKKTDKYQEYMRYLADFKAKANKDNKTDQSADQPDVTKRPRLDSIPSGTVSTPSTVSTGTGSGSGATSHRPSVAGSNPPPSPRQPGTAALPIATTHPGAAVSSPISPTSSTVAMDFANPQEPPLRQDHHEYFTRIHPTTHSPHIQQQSSYMRHQPGPPLSHSSARTPIVLPTPNVRRNTGESFSPLLLSSAPPSTPMSPSVIGLDDGDRSHRSLPPLPTPGYFDRGMQYQQPPPQSPRYSNQLPDPRYSPSSSRMSTGSTSNSSSQPRYGHHGHRRPD</sequence>
<dbReference type="SUPFAM" id="SSF47769">
    <property type="entry name" value="SAM/Pointed domain"/>
    <property type="match status" value="1"/>
</dbReference>
<feature type="domain" description="HMG box" evidence="5">
    <location>
        <begin position="118"/>
        <end position="184"/>
    </location>
</feature>
<keyword evidence="2 3" id="KW-0539">Nucleus</keyword>
<evidence type="ECO:0000256" key="3">
    <source>
        <dbReference type="PROSITE-ProRule" id="PRU00267"/>
    </source>
</evidence>
<dbReference type="CDD" id="cd09487">
    <property type="entry name" value="SAM_superfamily"/>
    <property type="match status" value="1"/>
</dbReference>
<dbReference type="Gene3D" id="1.10.30.10">
    <property type="entry name" value="High mobility group box domain"/>
    <property type="match status" value="1"/>
</dbReference>
<organism evidence="6 7">
    <name type="scientific">Ascodesmis nigricans</name>
    <dbReference type="NCBI Taxonomy" id="341454"/>
    <lineage>
        <taxon>Eukaryota</taxon>
        <taxon>Fungi</taxon>
        <taxon>Dikarya</taxon>
        <taxon>Ascomycota</taxon>
        <taxon>Pezizomycotina</taxon>
        <taxon>Pezizomycetes</taxon>
        <taxon>Pezizales</taxon>
        <taxon>Ascodesmidaceae</taxon>
        <taxon>Ascodesmis</taxon>
    </lineage>
</organism>
<feature type="compositionally biased region" description="Low complexity" evidence="4">
    <location>
        <begin position="364"/>
        <end position="382"/>
    </location>
</feature>
<feature type="compositionally biased region" description="Basic and acidic residues" evidence="4">
    <location>
        <begin position="203"/>
        <end position="224"/>
    </location>
</feature>
<feature type="compositionally biased region" description="Low complexity" evidence="4">
    <location>
        <begin position="228"/>
        <end position="241"/>
    </location>
</feature>
<dbReference type="InterPro" id="IPR036910">
    <property type="entry name" value="HMG_box_dom_sf"/>
</dbReference>
<evidence type="ECO:0000256" key="4">
    <source>
        <dbReference type="SAM" id="MobiDB-lite"/>
    </source>
</evidence>
<dbReference type="InterPro" id="IPR009071">
    <property type="entry name" value="HMG_box_dom"/>
</dbReference>
<dbReference type="GO" id="GO:0005634">
    <property type="term" value="C:nucleus"/>
    <property type="evidence" value="ECO:0007669"/>
    <property type="project" value="UniProtKB-UniRule"/>
</dbReference>
<dbReference type="PROSITE" id="PS50118">
    <property type="entry name" value="HMG_BOX_2"/>
    <property type="match status" value="1"/>
</dbReference>
<dbReference type="STRING" id="341454.A0A4S2MSQ7"/>
<dbReference type="Gene3D" id="1.10.150.50">
    <property type="entry name" value="Transcription Factor, Ets-1"/>
    <property type="match status" value="1"/>
</dbReference>
<feature type="compositionally biased region" description="Low complexity" evidence="4">
    <location>
        <begin position="281"/>
        <end position="294"/>
    </location>
</feature>
<gene>
    <name evidence="6" type="ORF">EX30DRAFT_110673</name>
</gene>
<evidence type="ECO:0000313" key="6">
    <source>
        <dbReference type="EMBL" id="TGZ79308.1"/>
    </source>
</evidence>
<evidence type="ECO:0000256" key="2">
    <source>
        <dbReference type="ARBA" id="ARBA00023242"/>
    </source>
</evidence>
<feature type="compositionally biased region" description="Basic residues" evidence="4">
    <location>
        <begin position="451"/>
        <end position="460"/>
    </location>
</feature>
<feature type="DNA-binding region" description="HMG box" evidence="3">
    <location>
        <begin position="118"/>
        <end position="184"/>
    </location>
</feature>
<protein>
    <recommendedName>
        <fullName evidence="5">HMG box domain-containing protein</fullName>
    </recommendedName>
</protein>
<dbReference type="PANTHER" id="PTHR46040:SF3">
    <property type="entry name" value="HIGH MOBILITY GROUP PROTEIN 2"/>
    <property type="match status" value="1"/>
</dbReference>
<keyword evidence="1 3" id="KW-0238">DNA-binding</keyword>
<dbReference type="PANTHER" id="PTHR46040">
    <property type="entry name" value="HIGH MOBILITY GROUP PROTEIN 2"/>
    <property type="match status" value="1"/>
</dbReference>
<dbReference type="InParanoid" id="A0A4S2MSQ7"/>
<keyword evidence="7" id="KW-1185">Reference proteome</keyword>
<feature type="region of interest" description="Disordered" evidence="4">
    <location>
        <begin position="62"/>
        <end position="122"/>
    </location>
</feature>
<reference evidence="6 7" key="1">
    <citation type="submission" date="2019-04" db="EMBL/GenBank/DDBJ databases">
        <title>Comparative genomics and transcriptomics to analyze fruiting body development in filamentous ascomycetes.</title>
        <authorList>
            <consortium name="DOE Joint Genome Institute"/>
            <person name="Lutkenhaus R."/>
            <person name="Traeger S."/>
            <person name="Breuer J."/>
            <person name="Kuo A."/>
            <person name="Lipzen A."/>
            <person name="Pangilinan J."/>
            <person name="Dilworth D."/>
            <person name="Sandor L."/>
            <person name="Poggeler S."/>
            <person name="Barry K."/>
            <person name="Grigoriev I.V."/>
            <person name="Nowrousian M."/>
        </authorList>
    </citation>
    <scope>NUCLEOTIDE SEQUENCE [LARGE SCALE GENOMIC DNA]</scope>
    <source>
        <strain evidence="6 7">CBS 389.68</strain>
    </source>
</reference>
<dbReference type="GO" id="GO:0010468">
    <property type="term" value="P:regulation of gene expression"/>
    <property type="evidence" value="ECO:0007669"/>
    <property type="project" value="TreeGrafter"/>
</dbReference>
<dbReference type="SUPFAM" id="SSF47095">
    <property type="entry name" value="HMG-box"/>
    <property type="match status" value="1"/>
</dbReference>
<feature type="compositionally biased region" description="Polar residues" evidence="4">
    <location>
        <begin position="323"/>
        <end position="333"/>
    </location>
</feature>
<dbReference type="GO" id="GO:0003677">
    <property type="term" value="F:DNA binding"/>
    <property type="evidence" value="ECO:0007669"/>
    <property type="project" value="UniProtKB-UniRule"/>
</dbReference>
<dbReference type="OrthoDB" id="1919336at2759"/>
<dbReference type="SMART" id="SM00454">
    <property type="entry name" value="SAM"/>
    <property type="match status" value="1"/>
</dbReference>
<name>A0A4S2MSQ7_9PEZI</name>
<feature type="compositionally biased region" description="Low complexity" evidence="4">
    <location>
        <begin position="431"/>
        <end position="447"/>
    </location>
</feature>
<proteinExistence type="predicted"/>
<evidence type="ECO:0000313" key="7">
    <source>
        <dbReference type="Proteomes" id="UP000298138"/>
    </source>
</evidence>
<dbReference type="InterPro" id="IPR051965">
    <property type="entry name" value="ChromReg_NeuronalGeneExpr"/>
</dbReference>
<dbReference type="Pfam" id="PF00536">
    <property type="entry name" value="SAM_1"/>
    <property type="match status" value="1"/>
</dbReference>
<dbReference type="Proteomes" id="UP000298138">
    <property type="component" value="Unassembled WGS sequence"/>
</dbReference>
<dbReference type="InterPro" id="IPR001660">
    <property type="entry name" value="SAM"/>
</dbReference>
<evidence type="ECO:0000259" key="5">
    <source>
        <dbReference type="PROSITE" id="PS50118"/>
    </source>
</evidence>
<dbReference type="AlphaFoldDB" id="A0A4S2MSQ7"/>
<evidence type="ECO:0000256" key="1">
    <source>
        <dbReference type="ARBA" id="ARBA00023125"/>
    </source>
</evidence>
<feature type="region of interest" description="Disordered" evidence="4">
    <location>
        <begin position="203"/>
        <end position="306"/>
    </location>
</feature>
<accession>A0A4S2MSQ7</accession>
<dbReference type="SMART" id="SM00398">
    <property type="entry name" value="HMG"/>
    <property type="match status" value="1"/>
</dbReference>
<dbReference type="InterPro" id="IPR013761">
    <property type="entry name" value="SAM/pointed_sf"/>
</dbReference>
<dbReference type="Pfam" id="PF00505">
    <property type="entry name" value="HMG_box"/>
    <property type="match status" value="1"/>
</dbReference>
<dbReference type="EMBL" id="ML220132">
    <property type="protein sequence ID" value="TGZ79308.1"/>
    <property type="molecule type" value="Genomic_DNA"/>
</dbReference>
<feature type="region of interest" description="Disordered" evidence="4">
    <location>
        <begin position="323"/>
        <end position="460"/>
    </location>
</feature>